<dbReference type="InterPro" id="IPR024317">
    <property type="entry name" value="Dynein_heavy_chain_D4_dom"/>
</dbReference>
<dbReference type="GeneID" id="108707607"/>
<keyword evidence="3" id="KW-0963">Cytoplasm</keyword>
<keyword evidence="4" id="KW-0493">Microtubule</keyword>
<dbReference type="InterPro" id="IPR026983">
    <property type="entry name" value="DHC"/>
</dbReference>
<dbReference type="InterPro" id="IPR042222">
    <property type="entry name" value="Dynein_2_N"/>
</dbReference>
<feature type="domain" description="Dynein heavy chain coiled coil stalk" evidence="15">
    <location>
        <begin position="3264"/>
        <end position="3509"/>
    </location>
</feature>
<dbReference type="InterPro" id="IPR024743">
    <property type="entry name" value="Dynein_HC_stalk"/>
</dbReference>
<evidence type="ECO:0000259" key="13">
    <source>
        <dbReference type="Pfam" id="PF08393"/>
    </source>
</evidence>
<feature type="coiled-coil region" evidence="11">
    <location>
        <begin position="3416"/>
        <end position="3468"/>
    </location>
</feature>
<dbReference type="Gene3D" id="1.20.58.1120">
    <property type="match status" value="1"/>
</dbReference>
<feature type="region of interest" description="Disordered" evidence="12">
    <location>
        <begin position="1517"/>
        <end position="1547"/>
    </location>
</feature>
<dbReference type="InterPro" id="IPR027417">
    <property type="entry name" value="P-loop_NTPase"/>
</dbReference>
<sequence length="4761" mass="530419">MASQPPGGLPPITVGRVSTGAARASPVTSAGRVQGRTRKWSQSLRSRLSQQLSVTGCPCPSDVALLAHELVAFVSTGLRGSCRESWLELLEVLNHIRPFRDHLSSERPVLLPVLDQLNREYQQNRRILRDLDIPGAMKASFPLDHSSLFRLPKDSDYNYPSQELAIYLRELPHYVGGVGVELAEYESVWRSNRAPITLALNTDLPLKLVPESKLPARRRVNDPLPEVTSAPVSAEQRQREMSGVAAAELLVAYRHLGKSIFLYLNRAEAKQSSPYDLWVTSPTRLHPEHFVFSPFGILHVDPQSGHEAQELGAWHREAVLCRALRSIPFCKYFLIRRIFLRWRGNVKRMWFLRTKNRLNESLIYTVPHFGTSMLHISRLLQELSQVHWLPPIHSHCYSYPEMQRALSEATTEAKSRFYNFLTLVTQILGLVREDTYLMMETLRRDEQVMVLAQRTSRTTMGGSLRQTESWMNKLAKFAALVGHMICENLLSFIERDVCSFGSDAIQCGNHSTFLRASVAFSECELVLCPSSSELTLLFPQALDSILEAVNKVTDISVQGLDTYVYGNEGEEKHKGFALLQSEEELRMVVPKPVPPYVKGRDASTGSTLGIEGHRHKAQYLPLRLHPLVEMLSTDWRIQQAKNKLQSMIQDSVCEVQKEMAALSWLCQIYSYVQRWSREVLRDLWGSSAGQYEDLILQLQSWAKKVQGIHESITAPGLAVSCSHILKETGTALMMIIQDICDFLSSEISQRSHQLLQELTDALGSLQRISTDVSSFSQCVGKVNEYTWKSQAFQSRVEYVLSLNDVLRMNNRQATAEDQSLQTQLMDRWDMFLQKLKETSDILSSQKSSMGSRLQESFQSCYREAEGLISAASASVYSDPSQNAQEMLKELGQLRQRLQKLVAQLQDLSHSRDVLHGKTFDISAIVRGQKRLEAREAVWRLWSTSSEHIMAFKQKLLIKVDAENVKEKLQGWDKSLQDLGLLFSEEDPLIRRLKLFIHEFAQLLPLLLNLSGPAMKSKHWDTIFTVMGSNLPTPEKLTVSDLLTYPFLLHQEHIQKVSLTAQKEISSSQTFRRVQHFWEQREFRLSKFFLCVRTRDPSPDPSQRPPSGKFPETEEGLTTKDSGTFLLKDVGSLYNELEGSLLSLHMVNVSYLSSEMKKEVSDWMQKLQRLGHSLDLWMSFQENFVFLTRIQQELLLPLPSHEAMVEFQSIDQTYRILLSATVQDPRVLSILSGPSRSHEWEFHGEALCEALHRGINVMGKIVEGLEGVLDSFRTICPRLFFLSDQDLLRVLSASTEPEERTPCALLCFPKLTNVLFQEQSPKTTDFPLYSTRAVTVGVVGNCHETLSLNSPIKGNLEVTIWLSQLERELKEAVLYQAEKSLCYQRARGDNAITFTGCPQTWAAKVTTFPWQCLALSEEILWCETIETFLFTQHKASLKDKAQQKVTTLVHILHELHTVGGVSEDRIYLAQAVLSAWITLACLQRDRTCTLLDEGVQSCDSFAWVKMFKYRTQAEPVQTLEKHRRTQTTSGRDSPEKIEKAEGFPSQNSTDGCGVPTSRGVGSLDIQMIPNIYADVLHYQLPYHYEYVGLDTSIVECLPSDRVTLGLILALKQYQCGAVIGQDNDSRTQTLVSLGGALGYQVVVLKCWAETKLGRVSQHLRGALQGGAWLVLESVHQLNVNAQSSLGHLLWEIQSSCEALLQKDQTRDSVKSVSRPKCGYYQSQEIGIIQLEGHKVVVRENYACFMTLPYSSSMLTSNLSLLLRPVSLLTPDLRSTAEIMLMAAGFLEPSHLASKVSCFFRLAREAGAVTGNTCISFMRSVLRRAEFLLKMRNISSYTEGQEGQRRNYPEPADNKTTQSLDTHKNFKPDMNLEQEKLLLRALSSSSLLFEHPLDKHNHLMDILKGIFPMCNSPLLCPEPCASLQNAINQEMSELGLTVHSEFCCKVIQLFHAIQQSPGVLLTGPSGNGKTSCWRVLARVINRLTVSADMQRVPSEYTHKPVQTTHLFPSSFTAQELFEVLEQAKWKEGILPPILQRTAQGFRASKWLVLDGSVAPEWLEPVSCLFGHCPVLTLASGRHLRLQDSTKVLFEMTDASAITPAVLASCCMVYVGGTDTWMAVLASFMSTLYVKYQIQQSTAHQLQGLSESLTAQLLCFLGKHGTPALYPHSTQSVHTAQGVQEVSSFCAILQSLMDQHLLRNYGPQASETVTDMAELQNRGHQGAAMQKTHDSSNACSEQPDNLPIDQVNPSHHNRMVHTYFVYSIIWGFGGHLHPAQRMKFDVFLRGKLQDLFLNIDIPSDTSLFDVLPSPDGGSFRSSHEMCPRGVDLGGFVVLPQLESPRFVVRSLLSSGQSVLLVGDPGSGKTSFAQSVIPSEVTSIRIPVNPMLHPGWLRKLLIGHQEAPPNLSPPGAKTRLNHLFFLDDLHEASWDHVGQTPAALEALRDIVTSRANERRDGTGPWQSFVGTVTSPEHGTDCLNPRLSRLFSIIALPHCTPDSLQSILTPHLSNWLRVALPLAQLRDLSSRLARATVTLYHEVRLVLPVGCHFSLHHMHRLQQSMILLCPPFAAQLALPKGTLPKDTLCPQAIARLWVHESLRTFCDGLSSEQDKESFRKLLINCSLRAFCSAPSSSERNQTSSAKHPPQISSGNTKLGGPQTRSPETHGGNNSSVIVSGTQCSKGQPPVGHGESVPLTGDPGIEGGTNSSASTSGADSLQGQPSVGHGESVPQTGDPEIEGGTSSYVSTSGADSLQGQPSVGHGESVPQTGDPEIEGGTSSYVSTSGAHSLQGQPPVGHGENLPQTSGPGIEGGTSSVSTSGAHSIQGEPPELREPQTAATDSDPKAKASLALQENVVGDPNDSLPSSTLSCDNSYPCTPCSTRSMSSTDHYPIPHFILTVEDLESLVFCHDLSPGSNEKGEFLGYGERAARFPESENSLKLVLSPSDLVHIAHLTRLLHLPQGHVVLLSQSPGTGRRSLATLAATVSKCQLVELCDSQSQEERHVLLKGASWRAGVLGSSVALLVQEEVSQNSLIEVSALLREGTLVGLYSAEQEEKALQALQQREKVHNKVYRRHVLKDRFYQRVRSNVHVMILRNLQHPLPSSLHQLSTALVFHPWDLQALTHVAEKILGPHAPHTLGLLQIEVPLSKLMSLIHVSAQQHYHRLCPTLPLITPKAFIDFIHVYLRFAADLRHRTEKEIDRLEAAVSRAKEVQEEREQCDEELRVLDEQVQAVEQEVRHWRQQLKEAQESHKLLQKQQEELERSRQRLESKLHSIQNQWQQELKEAHLKWGAAQRQLQLSELEEIRSYRHPPPLVVMVTDVLCLVLGKEQTWDGAKQLLASENFYQELQFYSVLTMADSAFSALTRSVAQPNFRPEIVRLASSAAASLCGWLCSLQHHGTVLRNLHSNKAALTQLETQAWAMAEHMAQIRLQQQKQQELEAQASHALLEVRGREKDLKEQIIESQERLKAAKECESRAARHFFSWTQALEVQNRRAFMLPVDALLVAASVTYLGALPWPRSCALWSKWQRLCQGLAVSLEPDDVGEALDGAGSAQDCSRLPLVDMLSSGAEILEWTRHGLLGDLQSQTRAVLLRASAQYAAHRLTLILDPDHLGENWLRVLLHNPAHQKRGALLHRELCVMDVCSAELGDNIQAAIHKGWWVLVTHVERNVSAVDVIRKLSASAKAAGGFGVCDPLEQEGRSCSISARQDFQLYLSTCLPLAALGEELGSAVLKVVNVMDLSLGPSGLGEELMKMLMASNNELQVEQNRTLNIRSLQLHQEIQQVQDSLLDFAITCPCPLFKSEDFLKKVSACEESELSLCRSLSGLQSLLLQTNQNLEPCATAASALSFVFCKLQEVSHLSPYYSFSAGSLLHWAHQVLQSDEWRQANREGKPGEKVLTQGVLAHIVPSLAPKDRHNLRLLLTIGQPSALEWVSFLGLLKHSSQVAPNSCTHRPQWVGVQAWEELGLLENLPQFRGIRTSLVAHGSQWQEYFRLGSTVIGPVPTSHFDHLTLFQKAILWRIVQPGKLGLVLNQMTLCVLGPQSHEEWEEQADLTCLTTPAIPIVFLLPKLGLQAPHSHPLPWILQLANNKRKEVKVVTWGQSCSSAEVARSFITCQQEGHWLVLNNLHLEDPELDHKLKYLMEASKEHSTPLNSDYHLWIITEEDALKSIPADIRYSCVSVPCGLQSDLRSILRRNCMEVAEALEEQPNRVKALQLLILHSVLIRRQEYGSSTQAQSYSWGRKELQEVLQTLKRIPQVCEDWEEALQFLTGSVIYGGFIVDEGDALSVAGLTKECLRDQPTRLPTLGPSKLLQMFVQSTKSGVAGPWISNVQRSIRRVSPSSEAAALGLSEGVQSDTYEACGFQVLSKLLITQDVWSPGTSDVLRDCTSDIPGDDRVQPPALSLSSFSSLCPTKAPGFLGHCLSLVTELEAQCIEWQRVLEVQREVYEGQELALESRSNVSRGTVMQGEKRPPMDTIVEGSVEGTEGSEISQGVTSGEKKRWVHGKVGGGGGTFTVTSGEKEQEPLCRFLQDEWDLLRGLITQAVQNIKEAMSSCQCQGCGQVRRDVAEGFVPQGWNRYQPLGSLSPATWVRDLQLRLKLFSTYMSSPSLLNITYNLSAFQAPARLLHCLLQHGARADNKDLDQYVLHCQVLDRRSPSADKVGLRVGGLHVRHARWDTSQALLQETLSPKLCALPELSVSVVSLVKDKIPVTQNPSLHHYLCPVYTGGTEEGSAQLREAAILFLPLPSHIPPCVWSHRRVHAVSLL</sequence>
<dbReference type="Gene3D" id="1.10.287.2620">
    <property type="match status" value="1"/>
</dbReference>
<evidence type="ECO:0000256" key="9">
    <source>
        <dbReference type="ARBA" id="ARBA00023175"/>
    </source>
</evidence>
<dbReference type="GO" id="GO:0045505">
    <property type="term" value="F:dynein intermediate chain binding"/>
    <property type="evidence" value="ECO:0000318"/>
    <property type="project" value="GO_Central"/>
</dbReference>
<dbReference type="GO" id="GO:0005874">
    <property type="term" value="C:microtubule"/>
    <property type="evidence" value="ECO:0007669"/>
    <property type="project" value="UniProtKB-KW"/>
</dbReference>
<evidence type="ECO:0000313" key="20">
    <source>
        <dbReference type="RefSeq" id="XP_041438824.1"/>
    </source>
</evidence>
<feature type="domain" description="Dynein heavy chain linker" evidence="13">
    <location>
        <begin position="928"/>
        <end position="1376"/>
    </location>
</feature>
<keyword evidence="10" id="KW-0206">Cytoskeleton</keyword>
<dbReference type="Pfam" id="PF12777">
    <property type="entry name" value="MT"/>
    <property type="match status" value="1"/>
</dbReference>
<evidence type="ECO:0000259" key="14">
    <source>
        <dbReference type="Pfam" id="PF12774"/>
    </source>
</evidence>
<evidence type="ECO:0000256" key="11">
    <source>
        <dbReference type="SAM" id="Coils"/>
    </source>
</evidence>
<feature type="compositionally biased region" description="Polar residues" evidence="12">
    <location>
        <begin position="2626"/>
        <end position="2676"/>
    </location>
</feature>
<dbReference type="Gene3D" id="1.20.140.100">
    <property type="entry name" value="Dynein heavy chain, N-terminal domain 2"/>
    <property type="match status" value="1"/>
</dbReference>
<keyword evidence="8 11" id="KW-0175">Coiled coil</keyword>
<feature type="domain" description="Dynein heavy chain AAA module D4" evidence="16">
    <location>
        <begin position="2932"/>
        <end position="3180"/>
    </location>
</feature>
<feature type="compositionally biased region" description="Basic and acidic residues" evidence="12">
    <location>
        <begin position="1531"/>
        <end position="1540"/>
    </location>
</feature>
<dbReference type="InterPro" id="IPR041228">
    <property type="entry name" value="Dynein_C"/>
</dbReference>
<dbReference type="Pfam" id="PF17852">
    <property type="entry name" value="Dynein_AAA_lid"/>
    <property type="match status" value="1"/>
</dbReference>
<keyword evidence="7" id="KW-0243">Dynein</keyword>
<keyword evidence="5" id="KW-0547">Nucleotide-binding</keyword>
<dbReference type="Proteomes" id="UP000186698">
    <property type="component" value="Chromosome 2L"/>
</dbReference>
<dbReference type="Pfam" id="PF08393">
    <property type="entry name" value="DHC_N2"/>
    <property type="match status" value="1"/>
</dbReference>
<name>A0A8J1MAU2_XENLA</name>
<evidence type="ECO:0000256" key="12">
    <source>
        <dbReference type="SAM" id="MobiDB-lite"/>
    </source>
</evidence>
<feature type="region of interest" description="Disordered" evidence="12">
    <location>
        <begin position="1095"/>
        <end position="1116"/>
    </location>
</feature>
<dbReference type="InterPro" id="IPR043160">
    <property type="entry name" value="Dynein_C_barrel"/>
</dbReference>
<gene>
    <name evidence="20" type="primary">LOC108707607</name>
</gene>
<feature type="domain" description="Dynein heavy chain AAA 5 extension" evidence="17">
    <location>
        <begin position="2242"/>
        <end position="2313"/>
    </location>
</feature>
<evidence type="ECO:0000256" key="5">
    <source>
        <dbReference type="ARBA" id="ARBA00022741"/>
    </source>
</evidence>
<dbReference type="InterPro" id="IPR013602">
    <property type="entry name" value="Dynein_heavy_linker"/>
</dbReference>
<dbReference type="CTD" id="108707607"/>
<dbReference type="SUPFAM" id="SSF52540">
    <property type="entry name" value="P-loop containing nucleoside triphosphate hydrolases"/>
    <property type="match status" value="2"/>
</dbReference>
<dbReference type="GO" id="GO:0005524">
    <property type="term" value="F:ATP binding"/>
    <property type="evidence" value="ECO:0007669"/>
    <property type="project" value="UniProtKB-KW"/>
</dbReference>
<dbReference type="FunFam" id="1.20.140.100:FF:000008">
    <property type="entry name" value="Dynein heavy chain domain 1"/>
    <property type="match status" value="1"/>
</dbReference>
<dbReference type="Gene3D" id="1.10.8.710">
    <property type="match status" value="1"/>
</dbReference>
<evidence type="ECO:0000256" key="3">
    <source>
        <dbReference type="ARBA" id="ARBA00022490"/>
    </source>
</evidence>
<evidence type="ECO:0000259" key="17">
    <source>
        <dbReference type="Pfam" id="PF17852"/>
    </source>
</evidence>
<dbReference type="GO" id="GO:0008569">
    <property type="term" value="F:minus-end-directed microtubule motor activity"/>
    <property type="evidence" value="ECO:0000318"/>
    <property type="project" value="GO_Central"/>
</dbReference>
<feature type="domain" description="Dynein heavy chain hydrolytic ATP-binding dynein motor region" evidence="14">
    <location>
        <begin position="1581"/>
        <end position="1700"/>
    </location>
</feature>
<proteinExistence type="inferred from homology"/>
<feature type="region of interest" description="Disordered" evidence="12">
    <location>
        <begin position="2626"/>
        <end position="2839"/>
    </location>
</feature>
<dbReference type="Gene3D" id="1.20.920.30">
    <property type="match status" value="1"/>
</dbReference>
<reference evidence="20" key="1">
    <citation type="submission" date="2025-08" db="UniProtKB">
        <authorList>
            <consortium name="RefSeq"/>
        </authorList>
    </citation>
    <scope>IDENTIFICATION</scope>
    <source>
        <strain evidence="20">J_2021</strain>
        <tissue evidence="20">Erythrocytes</tissue>
    </source>
</reference>
<feature type="region of interest" description="Disordered" evidence="12">
    <location>
        <begin position="1836"/>
        <end position="1863"/>
    </location>
</feature>
<keyword evidence="6" id="KW-0067">ATP-binding</keyword>
<dbReference type="Gene3D" id="3.10.490.20">
    <property type="match status" value="1"/>
</dbReference>
<dbReference type="InterPro" id="IPR035699">
    <property type="entry name" value="AAA_6"/>
</dbReference>
<dbReference type="PANTHER" id="PTHR45703:SF36">
    <property type="entry name" value="DYNEIN HEAVY CHAIN, CYTOPLASMIC"/>
    <property type="match status" value="1"/>
</dbReference>
<feature type="compositionally biased region" description="Polar residues" evidence="12">
    <location>
        <begin position="2795"/>
        <end position="2816"/>
    </location>
</feature>
<dbReference type="Gene3D" id="3.20.180.20">
    <property type="entry name" value="Dynein heavy chain, N-terminal domain 2"/>
    <property type="match status" value="1"/>
</dbReference>
<evidence type="ECO:0000259" key="16">
    <source>
        <dbReference type="Pfam" id="PF12780"/>
    </source>
</evidence>
<dbReference type="InterPro" id="IPR042228">
    <property type="entry name" value="Dynein_linker_3"/>
</dbReference>
<dbReference type="GO" id="GO:0030317">
    <property type="term" value="P:flagellated sperm motility"/>
    <property type="evidence" value="ECO:0000318"/>
    <property type="project" value="GO_Central"/>
</dbReference>
<dbReference type="Gene3D" id="3.40.50.300">
    <property type="entry name" value="P-loop containing nucleotide triphosphate hydrolases"/>
    <property type="match status" value="6"/>
</dbReference>
<accession>A0A8J1MAU2</accession>
<dbReference type="PANTHER" id="PTHR45703">
    <property type="entry name" value="DYNEIN HEAVY CHAIN"/>
    <property type="match status" value="1"/>
</dbReference>
<evidence type="ECO:0000256" key="4">
    <source>
        <dbReference type="ARBA" id="ARBA00022701"/>
    </source>
</evidence>
<evidence type="ECO:0000256" key="8">
    <source>
        <dbReference type="ARBA" id="ARBA00023054"/>
    </source>
</evidence>
<keyword evidence="19" id="KW-1185">Reference proteome</keyword>
<dbReference type="KEGG" id="xla:108707607"/>
<protein>
    <submittedName>
        <fullName evidence="20">Dynein heavy chain domain-containing protein 1</fullName>
    </submittedName>
</protein>
<evidence type="ECO:0000256" key="6">
    <source>
        <dbReference type="ARBA" id="ARBA00022840"/>
    </source>
</evidence>
<dbReference type="InterPro" id="IPR043157">
    <property type="entry name" value="Dynein_AAA1S"/>
</dbReference>
<dbReference type="GO" id="GO:0036156">
    <property type="term" value="C:inner dynein arm"/>
    <property type="evidence" value="ECO:0000318"/>
    <property type="project" value="GO_Central"/>
</dbReference>
<dbReference type="Gene3D" id="1.10.472.130">
    <property type="match status" value="1"/>
</dbReference>
<evidence type="ECO:0000256" key="10">
    <source>
        <dbReference type="ARBA" id="ARBA00023212"/>
    </source>
</evidence>
<feature type="compositionally biased region" description="Polar residues" evidence="12">
    <location>
        <begin position="2770"/>
        <end position="2785"/>
    </location>
</feature>
<feature type="domain" description="Dynein heavy chain hydrolytic ATP-binding dynein motor region" evidence="14">
    <location>
        <begin position="1867"/>
        <end position="1968"/>
    </location>
</feature>
<evidence type="ECO:0000313" key="19">
    <source>
        <dbReference type="Proteomes" id="UP000186698"/>
    </source>
</evidence>
<keyword evidence="9" id="KW-0505">Motor protein</keyword>
<feature type="region of interest" description="Disordered" evidence="12">
    <location>
        <begin position="2216"/>
        <end position="2241"/>
    </location>
</feature>
<feature type="region of interest" description="Disordered" evidence="12">
    <location>
        <begin position="1"/>
        <end position="37"/>
    </location>
</feature>
<dbReference type="Pfam" id="PF12780">
    <property type="entry name" value="AAA_8"/>
    <property type="match status" value="1"/>
</dbReference>
<evidence type="ECO:0000259" key="15">
    <source>
        <dbReference type="Pfam" id="PF12777"/>
    </source>
</evidence>
<feature type="compositionally biased region" description="Polar residues" evidence="12">
    <location>
        <begin position="2734"/>
        <end position="2751"/>
    </location>
</feature>
<evidence type="ECO:0000256" key="7">
    <source>
        <dbReference type="ARBA" id="ARBA00023017"/>
    </source>
</evidence>
<dbReference type="Gene3D" id="1.10.8.720">
    <property type="entry name" value="Region D6 of dynein motor"/>
    <property type="match status" value="1"/>
</dbReference>
<organism evidence="19 20">
    <name type="scientific">Xenopus laevis</name>
    <name type="common">African clawed frog</name>
    <dbReference type="NCBI Taxonomy" id="8355"/>
    <lineage>
        <taxon>Eukaryota</taxon>
        <taxon>Metazoa</taxon>
        <taxon>Chordata</taxon>
        <taxon>Craniata</taxon>
        <taxon>Vertebrata</taxon>
        <taxon>Euteleostomi</taxon>
        <taxon>Amphibia</taxon>
        <taxon>Batrachia</taxon>
        <taxon>Anura</taxon>
        <taxon>Pipoidea</taxon>
        <taxon>Pipidae</taxon>
        <taxon>Xenopodinae</taxon>
        <taxon>Xenopus</taxon>
        <taxon>Xenopus</taxon>
    </lineage>
</organism>
<dbReference type="OrthoDB" id="5986589at2759"/>
<feature type="coiled-coil region" evidence="11">
    <location>
        <begin position="880"/>
        <end position="910"/>
    </location>
</feature>
<evidence type="ECO:0000259" key="18">
    <source>
        <dbReference type="Pfam" id="PF18199"/>
    </source>
</evidence>
<feature type="domain" description="Dynein heavy chain hydrolytic ATP-binding dynein motor region" evidence="14">
    <location>
        <begin position="1724"/>
        <end position="1804"/>
    </location>
</feature>
<dbReference type="Gene3D" id="1.20.920.20">
    <property type="match status" value="1"/>
</dbReference>
<comment type="similarity">
    <text evidence="2">Belongs to the dynein heavy chain family.</text>
</comment>
<dbReference type="GO" id="GO:0051959">
    <property type="term" value="F:dynein light intermediate chain binding"/>
    <property type="evidence" value="ECO:0000318"/>
    <property type="project" value="GO_Central"/>
</dbReference>
<comment type="subcellular location">
    <subcellularLocation>
        <location evidence="1">Cytoplasm</location>
        <location evidence="1">Cytoskeleton</location>
    </subcellularLocation>
</comment>
<dbReference type="GO" id="GO:0036126">
    <property type="term" value="C:sperm flagellum"/>
    <property type="evidence" value="ECO:0000318"/>
    <property type="project" value="GO_Central"/>
</dbReference>
<evidence type="ECO:0000256" key="2">
    <source>
        <dbReference type="ARBA" id="ARBA00008887"/>
    </source>
</evidence>
<feature type="domain" description="Dynein heavy chain C-terminal" evidence="18">
    <location>
        <begin position="4515"/>
        <end position="4757"/>
    </location>
</feature>
<dbReference type="Gene3D" id="1.20.1270.280">
    <property type="match status" value="1"/>
</dbReference>
<dbReference type="RefSeq" id="XP_041438824.1">
    <property type="nucleotide sequence ID" value="XM_041582890.1"/>
</dbReference>
<feature type="coiled-coil region" evidence="11">
    <location>
        <begin position="3179"/>
        <end position="3279"/>
    </location>
</feature>
<dbReference type="Pfam" id="PF18199">
    <property type="entry name" value="Dynein_C"/>
    <property type="match status" value="1"/>
</dbReference>
<feature type="compositionally biased region" description="Low complexity" evidence="12">
    <location>
        <begin position="2698"/>
        <end position="2710"/>
    </location>
</feature>
<dbReference type="InterPro" id="IPR041466">
    <property type="entry name" value="Dynein_AAA5_ext"/>
</dbReference>
<evidence type="ECO:0000256" key="1">
    <source>
        <dbReference type="ARBA" id="ARBA00004245"/>
    </source>
</evidence>
<dbReference type="Pfam" id="PF12774">
    <property type="entry name" value="AAA_6"/>
    <property type="match status" value="3"/>
</dbReference>
<dbReference type="InterPro" id="IPR042219">
    <property type="entry name" value="AAA_lid_11_sf"/>
</dbReference>
<dbReference type="Pfam" id="PF12775">
    <property type="entry name" value="AAA_7"/>
    <property type="match status" value="1"/>
</dbReference>